<dbReference type="Proteomes" id="UP000886653">
    <property type="component" value="Unassembled WGS sequence"/>
</dbReference>
<evidence type="ECO:0000256" key="1">
    <source>
        <dbReference type="SAM" id="MobiDB-lite"/>
    </source>
</evidence>
<keyword evidence="3" id="KW-1185">Reference proteome</keyword>
<evidence type="ECO:0000313" key="2">
    <source>
        <dbReference type="EMBL" id="KAG0149856.1"/>
    </source>
</evidence>
<reference evidence="2" key="1">
    <citation type="submission" date="2013-11" db="EMBL/GenBank/DDBJ databases">
        <title>Genome sequence of the fusiform rust pathogen reveals effectors for host alternation and coevolution with pine.</title>
        <authorList>
            <consortium name="DOE Joint Genome Institute"/>
            <person name="Smith K."/>
            <person name="Pendleton A."/>
            <person name="Kubisiak T."/>
            <person name="Anderson C."/>
            <person name="Salamov A."/>
            <person name="Aerts A."/>
            <person name="Riley R."/>
            <person name="Clum A."/>
            <person name="Lindquist E."/>
            <person name="Ence D."/>
            <person name="Campbell M."/>
            <person name="Kronenberg Z."/>
            <person name="Feau N."/>
            <person name="Dhillon B."/>
            <person name="Hamelin R."/>
            <person name="Burleigh J."/>
            <person name="Smith J."/>
            <person name="Yandell M."/>
            <person name="Nelson C."/>
            <person name="Grigoriev I."/>
            <person name="Davis J."/>
        </authorList>
    </citation>
    <scope>NUCLEOTIDE SEQUENCE</scope>
    <source>
        <strain evidence="2">G11</strain>
    </source>
</reference>
<name>A0A9P6TER9_9BASI</name>
<feature type="compositionally biased region" description="Polar residues" evidence="1">
    <location>
        <begin position="172"/>
        <end position="193"/>
    </location>
</feature>
<dbReference type="OrthoDB" id="10416518at2759"/>
<dbReference type="AlphaFoldDB" id="A0A9P6TER9"/>
<organism evidence="2 3">
    <name type="scientific">Cronartium quercuum f. sp. fusiforme G11</name>
    <dbReference type="NCBI Taxonomy" id="708437"/>
    <lineage>
        <taxon>Eukaryota</taxon>
        <taxon>Fungi</taxon>
        <taxon>Dikarya</taxon>
        <taxon>Basidiomycota</taxon>
        <taxon>Pucciniomycotina</taxon>
        <taxon>Pucciniomycetes</taxon>
        <taxon>Pucciniales</taxon>
        <taxon>Coleosporiaceae</taxon>
        <taxon>Cronartium</taxon>
    </lineage>
</organism>
<feature type="region of interest" description="Disordered" evidence="1">
    <location>
        <begin position="135"/>
        <end position="193"/>
    </location>
</feature>
<comment type="caution">
    <text evidence="2">The sequence shown here is derived from an EMBL/GenBank/DDBJ whole genome shotgun (WGS) entry which is preliminary data.</text>
</comment>
<evidence type="ECO:0000313" key="3">
    <source>
        <dbReference type="Proteomes" id="UP000886653"/>
    </source>
</evidence>
<accession>A0A9P6TER9</accession>
<feature type="compositionally biased region" description="Low complexity" evidence="1">
    <location>
        <begin position="141"/>
        <end position="171"/>
    </location>
</feature>
<sequence>ADVAKVRKLFDFFNTKVKAGDYEGAIPLLAPNPKMTGKVTILGGKEEDISTIKAFTEFFKKNSFGGTLKLTLTKIIPRSTSPYKVDLLGTLILSTGPLPNTPIDFISNWTFIGNLPEMGQLKNVIIDVVGVHSGDSSAGGSTSNSTTSNPTTSNSTTSNPTTSNPTTSNPTDTKATASTNNSTDAPTSSSVNMDSSTFLSVNEKCYSVFFLNPIRVLIFSIGSYRNFCQ</sequence>
<dbReference type="EMBL" id="MU167224">
    <property type="protein sequence ID" value="KAG0149856.1"/>
    <property type="molecule type" value="Genomic_DNA"/>
</dbReference>
<gene>
    <name evidence="2" type="ORF">CROQUDRAFT_39180</name>
</gene>
<proteinExistence type="predicted"/>
<feature type="non-terminal residue" evidence="2">
    <location>
        <position position="1"/>
    </location>
</feature>
<protein>
    <submittedName>
        <fullName evidence="2">Uncharacterized protein</fullName>
    </submittedName>
</protein>